<evidence type="ECO:0000259" key="5">
    <source>
        <dbReference type="PROSITE" id="PS50977"/>
    </source>
</evidence>
<feature type="DNA-binding region" description="H-T-H motif" evidence="4">
    <location>
        <begin position="36"/>
        <end position="55"/>
    </location>
</feature>
<dbReference type="InterPro" id="IPR011075">
    <property type="entry name" value="TetR_C"/>
</dbReference>
<dbReference type="RefSeq" id="WP_416345920.1">
    <property type="nucleotide sequence ID" value="NZ_JALQCY010000009.1"/>
</dbReference>
<dbReference type="Pfam" id="PF00440">
    <property type="entry name" value="TetR_N"/>
    <property type="match status" value="1"/>
</dbReference>
<keyword evidence="1" id="KW-0805">Transcription regulation</keyword>
<keyword evidence="3" id="KW-0804">Transcription</keyword>
<gene>
    <name evidence="6" type="ORF">M1843_20160</name>
</gene>
<dbReference type="SUPFAM" id="SSF48498">
    <property type="entry name" value="Tetracyclin repressor-like, C-terminal domain"/>
    <property type="match status" value="1"/>
</dbReference>
<protein>
    <submittedName>
        <fullName evidence="6">TetR/AcrR family transcriptional regulator</fullName>
    </submittedName>
</protein>
<accession>A0ABT0J994</accession>
<feature type="domain" description="HTH tetR-type" evidence="5">
    <location>
        <begin position="13"/>
        <end position="73"/>
    </location>
</feature>
<dbReference type="Pfam" id="PF16925">
    <property type="entry name" value="TetR_C_13"/>
    <property type="match status" value="1"/>
</dbReference>
<dbReference type="Proteomes" id="UP001651050">
    <property type="component" value="Unassembled WGS sequence"/>
</dbReference>
<dbReference type="PANTHER" id="PTHR47506">
    <property type="entry name" value="TRANSCRIPTIONAL REGULATORY PROTEIN"/>
    <property type="match status" value="1"/>
</dbReference>
<keyword evidence="7" id="KW-1185">Reference proteome</keyword>
<evidence type="ECO:0000313" key="7">
    <source>
        <dbReference type="Proteomes" id="UP001651050"/>
    </source>
</evidence>
<dbReference type="PANTHER" id="PTHR47506:SF1">
    <property type="entry name" value="HTH-TYPE TRANSCRIPTIONAL REGULATOR YJDC"/>
    <property type="match status" value="1"/>
</dbReference>
<evidence type="ECO:0000256" key="2">
    <source>
        <dbReference type="ARBA" id="ARBA00023125"/>
    </source>
</evidence>
<reference evidence="6 7" key="1">
    <citation type="submission" date="2022-02" db="EMBL/GenBank/DDBJ databases">
        <title>The car tank lid bacteriome: a reservoir of bacteria with potential in bioremediation of fuel.</title>
        <authorList>
            <person name="Vidal-Verdu A."/>
            <person name="Gomez-Martinez D."/>
            <person name="Latorre-Perez A."/>
            <person name="Pereto J."/>
            <person name="Porcar M."/>
        </authorList>
    </citation>
    <scope>NUCLEOTIDE SEQUENCE [LARGE SCALE GENOMIC DNA]</scope>
    <source>
        <strain evidence="6 7">4D.3</strain>
    </source>
</reference>
<dbReference type="SUPFAM" id="SSF46689">
    <property type="entry name" value="Homeodomain-like"/>
    <property type="match status" value="1"/>
</dbReference>
<organism evidence="6 7">
    <name type="scientific">Isoptericola peretonis</name>
    <dbReference type="NCBI Taxonomy" id="2918523"/>
    <lineage>
        <taxon>Bacteria</taxon>
        <taxon>Bacillati</taxon>
        <taxon>Actinomycetota</taxon>
        <taxon>Actinomycetes</taxon>
        <taxon>Micrococcales</taxon>
        <taxon>Promicromonosporaceae</taxon>
        <taxon>Isoptericola</taxon>
    </lineage>
</organism>
<proteinExistence type="predicted"/>
<evidence type="ECO:0000256" key="3">
    <source>
        <dbReference type="ARBA" id="ARBA00023163"/>
    </source>
</evidence>
<evidence type="ECO:0000256" key="1">
    <source>
        <dbReference type="ARBA" id="ARBA00023015"/>
    </source>
</evidence>
<sequence length="193" mass="20389">MASTGTGTTPDAGSDRARVLATAQRLFNESGVQAVGMDAIRTDAGVPLKRLYRAFPAKDTLVQAVLEERDREFAETLAAYVAAHGTTPLAKILAVFDYLEEWFAQPDFRGCVFINTAGELGTVSPAVAEIARAHKQSLRDFLAGLVADAGLPDDRADQLALLANGAMATAGIMGGREPARQAREMARTLLAAG</sequence>
<dbReference type="PROSITE" id="PS50977">
    <property type="entry name" value="HTH_TETR_2"/>
    <property type="match status" value="1"/>
</dbReference>
<name>A0ABT0J994_9MICO</name>
<evidence type="ECO:0000256" key="4">
    <source>
        <dbReference type="PROSITE-ProRule" id="PRU00335"/>
    </source>
</evidence>
<comment type="caution">
    <text evidence="6">The sequence shown here is derived from an EMBL/GenBank/DDBJ whole genome shotgun (WGS) entry which is preliminary data.</text>
</comment>
<dbReference type="InterPro" id="IPR001647">
    <property type="entry name" value="HTH_TetR"/>
</dbReference>
<dbReference type="InterPro" id="IPR009057">
    <property type="entry name" value="Homeodomain-like_sf"/>
</dbReference>
<evidence type="ECO:0000313" key="6">
    <source>
        <dbReference type="EMBL" id="MCK9796063.1"/>
    </source>
</evidence>
<keyword evidence="2 4" id="KW-0238">DNA-binding</keyword>
<dbReference type="PRINTS" id="PR00455">
    <property type="entry name" value="HTHTETR"/>
</dbReference>
<dbReference type="Gene3D" id="1.10.357.10">
    <property type="entry name" value="Tetracycline Repressor, domain 2"/>
    <property type="match status" value="1"/>
</dbReference>
<dbReference type="EMBL" id="JALQCY010000009">
    <property type="protein sequence ID" value="MCK9796063.1"/>
    <property type="molecule type" value="Genomic_DNA"/>
</dbReference>
<dbReference type="InterPro" id="IPR036271">
    <property type="entry name" value="Tet_transcr_reg_TetR-rel_C_sf"/>
</dbReference>